<gene>
    <name evidence="2" type="primary">TAP42</name>
    <name evidence="2" type="ORF">H4219_003295</name>
</gene>
<evidence type="ECO:0000313" key="2">
    <source>
        <dbReference type="EMBL" id="KAJ1917265.1"/>
    </source>
</evidence>
<organism evidence="2 3">
    <name type="scientific">Mycoemilia scoparia</name>
    <dbReference type="NCBI Taxonomy" id="417184"/>
    <lineage>
        <taxon>Eukaryota</taxon>
        <taxon>Fungi</taxon>
        <taxon>Fungi incertae sedis</taxon>
        <taxon>Zoopagomycota</taxon>
        <taxon>Kickxellomycotina</taxon>
        <taxon>Kickxellomycetes</taxon>
        <taxon>Kickxellales</taxon>
        <taxon>Kickxellaceae</taxon>
        <taxon>Mycoemilia</taxon>
    </lineage>
</organism>
<keyword evidence="3" id="KW-1185">Reference proteome</keyword>
<protein>
    <submittedName>
        <fullName evidence="2">Type 2A phosphatase-associated protein 42</fullName>
    </submittedName>
</protein>
<proteinExistence type="predicted"/>
<dbReference type="OrthoDB" id="10261753at2759"/>
<evidence type="ECO:0000313" key="3">
    <source>
        <dbReference type="Proteomes" id="UP001150538"/>
    </source>
</evidence>
<comment type="caution">
    <text evidence="2">The sequence shown here is derived from an EMBL/GenBank/DDBJ whole genome shotgun (WGS) entry which is preliminary data.</text>
</comment>
<dbReference type="GO" id="GO:0009966">
    <property type="term" value="P:regulation of signal transduction"/>
    <property type="evidence" value="ECO:0007669"/>
    <property type="project" value="InterPro"/>
</dbReference>
<dbReference type="GO" id="GO:0005829">
    <property type="term" value="C:cytosol"/>
    <property type="evidence" value="ECO:0007669"/>
    <property type="project" value="TreeGrafter"/>
</dbReference>
<feature type="compositionally biased region" description="Basic and acidic residues" evidence="1">
    <location>
        <begin position="255"/>
        <end position="265"/>
    </location>
</feature>
<feature type="compositionally biased region" description="Basic and acidic residues" evidence="1">
    <location>
        <begin position="235"/>
        <end position="248"/>
    </location>
</feature>
<dbReference type="Gene3D" id="1.25.40.540">
    <property type="entry name" value="TAP42-like family"/>
    <property type="match status" value="1"/>
</dbReference>
<feature type="region of interest" description="Disordered" evidence="1">
    <location>
        <begin position="322"/>
        <end position="376"/>
    </location>
</feature>
<accession>A0A9W8DN10</accession>
<dbReference type="GO" id="GO:0051721">
    <property type="term" value="F:protein phosphatase 2A binding"/>
    <property type="evidence" value="ECO:0007669"/>
    <property type="project" value="TreeGrafter"/>
</dbReference>
<evidence type="ECO:0000256" key="1">
    <source>
        <dbReference type="SAM" id="MobiDB-lite"/>
    </source>
</evidence>
<dbReference type="PANTHER" id="PTHR10933">
    <property type="entry name" value="IMMUNOGLOBULIN-BINDING PROTEIN 1"/>
    <property type="match status" value="1"/>
</dbReference>
<dbReference type="AlphaFoldDB" id="A0A9W8DN10"/>
<dbReference type="InterPro" id="IPR007304">
    <property type="entry name" value="TAP46-like"/>
</dbReference>
<dbReference type="GO" id="GO:0035303">
    <property type="term" value="P:regulation of dephosphorylation"/>
    <property type="evidence" value="ECO:0007669"/>
    <property type="project" value="TreeGrafter"/>
</dbReference>
<name>A0A9W8DN10_9FUNG</name>
<feature type="region of interest" description="Disordered" evidence="1">
    <location>
        <begin position="235"/>
        <end position="278"/>
    </location>
</feature>
<sequence>MSDTTNLTLSQAFAKAQSGYNQISNSTLPSNNSKYQAIEETIKLLDYCKDRIRQLALFSSNETAEDYSTSELKYLLTDAYLGQVVGKKTGGNRRAIIEQCIDCFTEYLNNCNNLDMVIKEDQELFKRLIKDQGDKTKMDPAKRRQVKIDRHKRRAMTKKAIEDIEEKIKIRANEPAAPAGKEGDEVDLGSEDIEELERKVYTRLIDLNIQISLDELSSCFEEMEMVKHMERMMVENQKDPDSRMDKNKKISPGKDGYEEDWRIEPKGPLSGGSNSLLDKKGKPMQPFVLVSKKETIKQGVFRPGWALPTMTIDEYLEEEHRRGNIISGGGEKSGADPEPIDDNDHDALDAETMKERKWDDFKDDNPRGAGNRMHKG</sequence>
<dbReference type="EMBL" id="JANBPU010000076">
    <property type="protein sequence ID" value="KAJ1917265.1"/>
    <property type="molecule type" value="Genomic_DNA"/>
</dbReference>
<dbReference type="Proteomes" id="UP001150538">
    <property type="component" value="Unassembled WGS sequence"/>
</dbReference>
<dbReference type="InterPro" id="IPR038511">
    <property type="entry name" value="TAP42/TAP46-like_sf"/>
</dbReference>
<dbReference type="PANTHER" id="PTHR10933:SF9">
    <property type="entry name" value="IMMUNOGLOBULIN-BINDING PROTEIN 1"/>
    <property type="match status" value="1"/>
</dbReference>
<dbReference type="Pfam" id="PF04177">
    <property type="entry name" value="TAP42"/>
    <property type="match status" value="1"/>
</dbReference>
<reference evidence="2" key="1">
    <citation type="submission" date="2022-07" db="EMBL/GenBank/DDBJ databases">
        <title>Phylogenomic reconstructions and comparative analyses of Kickxellomycotina fungi.</title>
        <authorList>
            <person name="Reynolds N.K."/>
            <person name="Stajich J.E."/>
            <person name="Barry K."/>
            <person name="Grigoriev I.V."/>
            <person name="Crous P."/>
            <person name="Smith M.E."/>
        </authorList>
    </citation>
    <scope>NUCLEOTIDE SEQUENCE</scope>
    <source>
        <strain evidence="2">NBRC 100468</strain>
    </source>
</reference>
<feature type="compositionally biased region" description="Basic and acidic residues" evidence="1">
    <location>
        <begin position="345"/>
        <end position="366"/>
    </location>
</feature>